<proteinExistence type="predicted"/>
<dbReference type="InterPro" id="IPR006212">
    <property type="entry name" value="Furin_repeat"/>
</dbReference>
<evidence type="ECO:0008006" key="5">
    <source>
        <dbReference type="Google" id="ProtNLM"/>
    </source>
</evidence>
<dbReference type="CDD" id="cd00064">
    <property type="entry name" value="FU"/>
    <property type="match status" value="1"/>
</dbReference>
<feature type="chain" id="PRO_5043930735" description="TNFR-Cys domain-containing protein" evidence="2">
    <location>
        <begin position="29"/>
        <end position="429"/>
    </location>
</feature>
<evidence type="ECO:0000256" key="2">
    <source>
        <dbReference type="SAM" id="SignalP"/>
    </source>
</evidence>
<comment type="caution">
    <text evidence="3">The sequence shown here is derived from an EMBL/GenBank/DDBJ whole genome shotgun (WGS) entry which is preliminary data.</text>
</comment>
<name>A0AAU9KRJ3_9CILI</name>
<feature type="transmembrane region" description="Helical" evidence="1">
    <location>
        <begin position="367"/>
        <end position="390"/>
    </location>
</feature>
<gene>
    <name evidence="3" type="ORF">BSTOLATCC_MIC65227</name>
</gene>
<keyword evidence="4" id="KW-1185">Reference proteome</keyword>
<feature type="signal peptide" evidence="2">
    <location>
        <begin position="1"/>
        <end position="28"/>
    </location>
</feature>
<keyword evidence="2" id="KW-0732">Signal</keyword>
<keyword evidence="1" id="KW-1133">Transmembrane helix</keyword>
<organism evidence="3 4">
    <name type="scientific">Blepharisma stoltei</name>
    <dbReference type="NCBI Taxonomy" id="1481888"/>
    <lineage>
        <taxon>Eukaryota</taxon>
        <taxon>Sar</taxon>
        <taxon>Alveolata</taxon>
        <taxon>Ciliophora</taxon>
        <taxon>Postciliodesmatophora</taxon>
        <taxon>Heterotrichea</taxon>
        <taxon>Heterotrichida</taxon>
        <taxon>Blepharismidae</taxon>
        <taxon>Blepharisma</taxon>
    </lineage>
</organism>
<sequence>MIKILFSLQVSLWWLAFLVFTFFPLVDSSLAASDVVLSYENGGSSSQLMSPEAWTMNSDTLAYSPSVSSETLSCSSITNTDYTNITPAKTRVHKNADFSFSLTITTGDSNYVLILGFCDDGPATRRFGVKLAGTSILPTTFDPGNTVGTCKVYEVYALFTLTNSGTKITLNSSTITLTSTNVITITLVNGTGQDPIINYTILVKGDCSKANYCSMCNDQLCTTCNVSTRVCSTCISGTSLINSKCSCIAQYYYNFVASACQLCDQLCSTCAGGGVFACTTCTSTSYYLINTVCLIGCPYGYSGSTCGTSPTNSVINVNFNQDFAEIYGIFNTGTSSSTYQFFVSPDSVDPIPSYLQGFYFSSTSPGYYLASSSTLWLSHTFSIALWAYTLFGWLETWDFNGILVNCLKMLILTHIFLIFDIIKCKCLNK</sequence>
<keyword evidence="1" id="KW-0812">Transmembrane</keyword>
<evidence type="ECO:0000313" key="3">
    <source>
        <dbReference type="EMBL" id="CAG9335909.1"/>
    </source>
</evidence>
<dbReference type="InterPro" id="IPR009030">
    <property type="entry name" value="Growth_fac_rcpt_cys_sf"/>
</dbReference>
<evidence type="ECO:0000256" key="1">
    <source>
        <dbReference type="SAM" id="Phobius"/>
    </source>
</evidence>
<dbReference type="SMART" id="SM00261">
    <property type="entry name" value="FU"/>
    <property type="match status" value="2"/>
</dbReference>
<reference evidence="3" key="1">
    <citation type="submission" date="2021-09" db="EMBL/GenBank/DDBJ databases">
        <authorList>
            <consortium name="AG Swart"/>
            <person name="Singh M."/>
            <person name="Singh A."/>
            <person name="Seah K."/>
            <person name="Emmerich C."/>
        </authorList>
    </citation>
    <scope>NUCLEOTIDE SEQUENCE</scope>
    <source>
        <strain evidence="3">ATCC30299</strain>
    </source>
</reference>
<dbReference type="EMBL" id="CAJZBQ010000063">
    <property type="protein sequence ID" value="CAG9335909.1"/>
    <property type="molecule type" value="Genomic_DNA"/>
</dbReference>
<accession>A0AAU9KRJ3</accession>
<keyword evidence="1" id="KW-0472">Membrane</keyword>
<dbReference type="AlphaFoldDB" id="A0AAU9KRJ3"/>
<feature type="transmembrane region" description="Helical" evidence="1">
    <location>
        <begin position="402"/>
        <end position="422"/>
    </location>
</feature>
<dbReference type="Proteomes" id="UP001162131">
    <property type="component" value="Unassembled WGS sequence"/>
</dbReference>
<protein>
    <recommendedName>
        <fullName evidence="5">TNFR-Cys domain-containing protein</fullName>
    </recommendedName>
</protein>
<dbReference type="SUPFAM" id="SSF57184">
    <property type="entry name" value="Growth factor receptor domain"/>
    <property type="match status" value="1"/>
</dbReference>
<evidence type="ECO:0000313" key="4">
    <source>
        <dbReference type="Proteomes" id="UP001162131"/>
    </source>
</evidence>